<dbReference type="Pfam" id="PF03466">
    <property type="entry name" value="LysR_substrate"/>
    <property type="match status" value="1"/>
</dbReference>
<evidence type="ECO:0000256" key="2">
    <source>
        <dbReference type="ARBA" id="ARBA00023015"/>
    </source>
</evidence>
<evidence type="ECO:0000256" key="4">
    <source>
        <dbReference type="ARBA" id="ARBA00023163"/>
    </source>
</evidence>
<dbReference type="Gene3D" id="1.10.10.10">
    <property type="entry name" value="Winged helix-like DNA-binding domain superfamily/Winged helix DNA-binding domain"/>
    <property type="match status" value="1"/>
</dbReference>
<evidence type="ECO:0000313" key="6">
    <source>
        <dbReference type="EMBL" id="RIX84132.1"/>
    </source>
</evidence>
<evidence type="ECO:0000256" key="3">
    <source>
        <dbReference type="ARBA" id="ARBA00023125"/>
    </source>
</evidence>
<dbReference type="InterPro" id="IPR050950">
    <property type="entry name" value="HTH-type_LysR_regulators"/>
</dbReference>
<accession>A0A9X8GWK1</accession>
<dbReference type="RefSeq" id="WP_119552390.1">
    <property type="nucleotide sequence ID" value="NZ_QXMN01000003.1"/>
</dbReference>
<dbReference type="GO" id="GO:0003700">
    <property type="term" value="F:DNA-binding transcription factor activity"/>
    <property type="evidence" value="ECO:0007669"/>
    <property type="project" value="InterPro"/>
</dbReference>
<keyword evidence="4" id="KW-0804">Transcription</keyword>
<reference evidence="6 7" key="1">
    <citation type="submission" date="2018-09" db="EMBL/GenBank/DDBJ databases">
        <title>Acidovorax cavernicola nov. sp. isolated from Gruta de las Maravillas (Aracena, Spain).</title>
        <authorList>
            <person name="Jurado V."/>
            <person name="Gutierrez-Patricio S."/>
            <person name="Gonzalez-Pimentel J.L."/>
            <person name="Miller A.Z."/>
            <person name="Laiz L."/>
            <person name="Saiz-Jimenez C."/>
        </authorList>
    </citation>
    <scope>NUCLEOTIDE SEQUENCE [LARGE SCALE GENOMIC DNA]</scope>
    <source>
        <strain evidence="6 7">1011MAR4D40.2</strain>
    </source>
</reference>
<dbReference type="Gene3D" id="3.40.190.10">
    <property type="entry name" value="Periplasmic binding protein-like II"/>
    <property type="match status" value="2"/>
</dbReference>
<dbReference type="InterPro" id="IPR036390">
    <property type="entry name" value="WH_DNA-bd_sf"/>
</dbReference>
<sequence>MSVPAVTTPSATTTALPRPHAGHIDRLRVRHLRLLEQIAATGSLSAASQQLRVSQPGATKMLQELESAFGCTLIERSARGGQLSRAGVFALDRLRIALGALDTVAAGLAAVPQLPLVRVGMLPLIAVSALPAVFALLDKEGTLPRLTIQEGTVEGLMQLLRDGEIDCAITPLRAGIGTAETTQLNLTRLWETSLALAAAPTHPLARRRKLTIDMLQAERWVLPPHSASTRLQFDQWFLEMGAMPPVPHVESLSFHTNLSLAATGSALTVAPLSAVRHYESRGMVRELRFEPGMPHGHMFFVVRREMAELDGIAQLLGALRASSTASPL</sequence>
<dbReference type="OrthoDB" id="5914299at2"/>
<dbReference type="PROSITE" id="PS50931">
    <property type="entry name" value="HTH_LYSR"/>
    <property type="match status" value="1"/>
</dbReference>
<dbReference type="Pfam" id="PF00126">
    <property type="entry name" value="HTH_1"/>
    <property type="match status" value="1"/>
</dbReference>
<dbReference type="GO" id="GO:0005829">
    <property type="term" value="C:cytosol"/>
    <property type="evidence" value="ECO:0007669"/>
    <property type="project" value="TreeGrafter"/>
</dbReference>
<evidence type="ECO:0000256" key="1">
    <source>
        <dbReference type="ARBA" id="ARBA00009437"/>
    </source>
</evidence>
<proteinExistence type="inferred from homology"/>
<gene>
    <name evidence="6" type="ORF">D3H34_05320</name>
</gene>
<dbReference type="SUPFAM" id="SSF53850">
    <property type="entry name" value="Periplasmic binding protein-like II"/>
    <property type="match status" value="1"/>
</dbReference>
<keyword evidence="7" id="KW-1185">Reference proteome</keyword>
<dbReference type="EMBL" id="QXMN01000003">
    <property type="protein sequence ID" value="RIX84132.1"/>
    <property type="molecule type" value="Genomic_DNA"/>
</dbReference>
<feature type="domain" description="HTH lysR-type" evidence="5">
    <location>
        <begin position="27"/>
        <end position="84"/>
    </location>
</feature>
<dbReference type="Proteomes" id="UP000265619">
    <property type="component" value="Unassembled WGS sequence"/>
</dbReference>
<dbReference type="GO" id="GO:0003677">
    <property type="term" value="F:DNA binding"/>
    <property type="evidence" value="ECO:0007669"/>
    <property type="project" value="UniProtKB-KW"/>
</dbReference>
<protein>
    <submittedName>
        <fullName evidence="6">LysR family transcriptional regulator</fullName>
    </submittedName>
</protein>
<dbReference type="SUPFAM" id="SSF46785">
    <property type="entry name" value="Winged helix' DNA-binding domain"/>
    <property type="match status" value="1"/>
</dbReference>
<dbReference type="PRINTS" id="PR00039">
    <property type="entry name" value="HTHLYSR"/>
</dbReference>
<dbReference type="PANTHER" id="PTHR30419:SF8">
    <property type="entry name" value="NITROGEN ASSIMILATION TRANSCRIPTIONAL ACTIVATOR-RELATED"/>
    <property type="match status" value="1"/>
</dbReference>
<comment type="caution">
    <text evidence="6">The sequence shown here is derived from an EMBL/GenBank/DDBJ whole genome shotgun (WGS) entry which is preliminary data.</text>
</comment>
<keyword evidence="2" id="KW-0805">Transcription regulation</keyword>
<dbReference type="InterPro" id="IPR000847">
    <property type="entry name" value="LysR_HTH_N"/>
</dbReference>
<dbReference type="InterPro" id="IPR036388">
    <property type="entry name" value="WH-like_DNA-bd_sf"/>
</dbReference>
<evidence type="ECO:0000259" key="5">
    <source>
        <dbReference type="PROSITE" id="PS50931"/>
    </source>
</evidence>
<comment type="similarity">
    <text evidence="1">Belongs to the LysR transcriptional regulatory family.</text>
</comment>
<name>A0A9X8GWK1_9BURK</name>
<dbReference type="InterPro" id="IPR005119">
    <property type="entry name" value="LysR_subst-bd"/>
</dbReference>
<evidence type="ECO:0000313" key="7">
    <source>
        <dbReference type="Proteomes" id="UP000265619"/>
    </source>
</evidence>
<organism evidence="6 7">
    <name type="scientific">Acidovorax cavernicola</name>
    <dbReference type="NCBI Taxonomy" id="1675792"/>
    <lineage>
        <taxon>Bacteria</taxon>
        <taxon>Pseudomonadati</taxon>
        <taxon>Pseudomonadota</taxon>
        <taxon>Betaproteobacteria</taxon>
        <taxon>Burkholderiales</taxon>
        <taxon>Comamonadaceae</taxon>
        <taxon>Acidovorax</taxon>
    </lineage>
</organism>
<keyword evidence="3" id="KW-0238">DNA-binding</keyword>
<dbReference type="AlphaFoldDB" id="A0A9X8GWK1"/>
<dbReference type="PANTHER" id="PTHR30419">
    <property type="entry name" value="HTH-TYPE TRANSCRIPTIONAL REGULATOR YBHD"/>
    <property type="match status" value="1"/>
</dbReference>